<dbReference type="PROSITE" id="PS51257">
    <property type="entry name" value="PROKAR_LIPOPROTEIN"/>
    <property type="match status" value="1"/>
</dbReference>
<protein>
    <recommendedName>
        <fullName evidence="5">DUF732 domain-containing protein</fullName>
    </recommendedName>
</protein>
<keyword evidence="2" id="KW-0732">Signal</keyword>
<name>A0A3M0HZV4_9ACTN</name>
<dbReference type="AlphaFoldDB" id="A0A3M0HZV4"/>
<dbReference type="EMBL" id="PENI01000050">
    <property type="protein sequence ID" value="RMB79953.1"/>
    <property type="molecule type" value="Genomic_DNA"/>
</dbReference>
<feature type="compositionally biased region" description="Polar residues" evidence="1">
    <location>
        <begin position="35"/>
        <end position="46"/>
    </location>
</feature>
<evidence type="ECO:0000313" key="4">
    <source>
        <dbReference type="Proteomes" id="UP000270471"/>
    </source>
</evidence>
<dbReference type="OrthoDB" id="4950130at2"/>
<evidence type="ECO:0000256" key="2">
    <source>
        <dbReference type="SAM" id="SignalP"/>
    </source>
</evidence>
<evidence type="ECO:0008006" key="5">
    <source>
        <dbReference type="Google" id="ProtNLM"/>
    </source>
</evidence>
<dbReference type="Proteomes" id="UP000270471">
    <property type="component" value="Unassembled WGS sequence"/>
</dbReference>
<evidence type="ECO:0000256" key="1">
    <source>
        <dbReference type="SAM" id="MobiDB-lite"/>
    </source>
</evidence>
<gene>
    <name evidence="3" type="ORF">CTZ28_42980</name>
</gene>
<reference evidence="3 4" key="1">
    <citation type="submission" date="2017-11" db="EMBL/GenBank/DDBJ databases">
        <title>Draft genome of actinobacteria isolated from guarana (Paullinia cupana (Mart.) Ducke.</title>
        <authorList>
            <person name="Siqueira K.A."/>
            <person name="Liotti R.G."/>
            <person name="Mendes T.A.O."/>
            <person name="Soares M.A."/>
        </authorList>
    </citation>
    <scope>NUCLEOTIDE SEQUENCE [LARGE SCALE GENOMIC DNA]</scope>
    <source>
        <strain evidence="3 4">193</strain>
    </source>
</reference>
<feature type="region of interest" description="Disordered" evidence="1">
    <location>
        <begin position="24"/>
        <end position="58"/>
    </location>
</feature>
<comment type="caution">
    <text evidence="3">The sequence shown here is derived from an EMBL/GenBank/DDBJ whole genome shotgun (WGS) entry which is preliminary data.</text>
</comment>
<evidence type="ECO:0000313" key="3">
    <source>
        <dbReference type="EMBL" id="RMB79953.1"/>
    </source>
</evidence>
<organism evidence="3 4">
    <name type="scientific">Streptomyces shenzhenensis</name>
    <dbReference type="NCBI Taxonomy" id="943815"/>
    <lineage>
        <taxon>Bacteria</taxon>
        <taxon>Bacillati</taxon>
        <taxon>Actinomycetota</taxon>
        <taxon>Actinomycetes</taxon>
        <taxon>Kitasatosporales</taxon>
        <taxon>Streptomycetaceae</taxon>
        <taxon>Streptomyces</taxon>
    </lineage>
</organism>
<proteinExistence type="predicted"/>
<sequence>MHVRRTAVAATAALAFALVGCSSDNGQEDTAAKPSPSNTPSVSASATEEAAGIPPKPDAATSEVLLDVLKAINPALVKDEDKTIDNARNQCSTINGGGKADQAAKDRFSTSDHEVTDAEAAAINAALTASLCKS</sequence>
<feature type="chain" id="PRO_5039692656" description="DUF732 domain-containing protein" evidence="2">
    <location>
        <begin position="27"/>
        <end position="134"/>
    </location>
</feature>
<keyword evidence="4" id="KW-1185">Reference proteome</keyword>
<feature type="signal peptide" evidence="2">
    <location>
        <begin position="1"/>
        <end position="26"/>
    </location>
</feature>
<accession>A0A3M0HZV4</accession>
<dbReference type="RefSeq" id="WP_121895251.1">
    <property type="nucleotide sequence ID" value="NZ_PENI01000050.1"/>
</dbReference>